<keyword evidence="1" id="KW-1133">Transmembrane helix</keyword>
<dbReference type="Gene3D" id="3.20.20.80">
    <property type="entry name" value="Glycosidases"/>
    <property type="match status" value="1"/>
</dbReference>
<dbReference type="Pfam" id="PF00704">
    <property type="entry name" value="Glyco_hydro_18"/>
    <property type="match status" value="1"/>
</dbReference>
<evidence type="ECO:0000259" key="2">
    <source>
        <dbReference type="PROSITE" id="PS51910"/>
    </source>
</evidence>
<dbReference type="InterPro" id="IPR017853">
    <property type="entry name" value="GH"/>
</dbReference>
<sequence length="420" mass="46818">MVWKNTVGRENLAPTFHLFPFFFLFFFSLISIFLNPTCAVLITMRCFPFFTAVLASLAPYTTAAPRPASNHAPAALPPTESEIPRLVLYFQTTHDKLGRPISMLPLVTVKHIALTHLIVCSIHMHKDGLIHLNDHLPDHQRFNTLWAETNIMRQSGVKVMGMIGGAAAGSFTKDTLDSPNDLTFEHYYRQLATIIRNYQLQGLDIDVEQRMSQNGINRLILRLRHEFGEDFIITLAPVASALTSSYGGLSGFNYQLLEKEYGPLIDFYNTQFYNGFGSMHSTSHFDRTVAAGWDPAKIVIGQLTDRGIWEHIALNKTIVQLREKLGVIGGIMGWEYFNASPGGTEAPWEWARIMTEILRPGLVPEMKITRDAAIKLMKAWVESAWPGAAVLCGGVAGVVDEACASAAWRPTVDYMAMVNA</sequence>
<dbReference type="InterPro" id="IPR001223">
    <property type="entry name" value="Glyco_hydro18_cat"/>
</dbReference>
<gene>
    <name evidence="3" type="ORF">QBC41DRAFT_350219</name>
</gene>
<evidence type="ECO:0000256" key="1">
    <source>
        <dbReference type="SAM" id="Phobius"/>
    </source>
</evidence>
<dbReference type="CDD" id="cd06546">
    <property type="entry name" value="GH18_CTS3_chitinase"/>
    <property type="match status" value="1"/>
</dbReference>
<keyword evidence="1" id="KW-0812">Transmembrane</keyword>
<dbReference type="SUPFAM" id="SSF51445">
    <property type="entry name" value="(Trans)glycosidases"/>
    <property type="match status" value="1"/>
</dbReference>
<protein>
    <submittedName>
        <fullName evidence="3">Glycoside hydrolase superfamily</fullName>
    </submittedName>
</protein>
<comment type="caution">
    <text evidence="3">The sequence shown here is derived from an EMBL/GenBank/DDBJ whole genome shotgun (WGS) entry which is preliminary data.</text>
</comment>
<keyword evidence="1" id="KW-0472">Membrane</keyword>
<keyword evidence="3" id="KW-0378">Hydrolase</keyword>
<evidence type="ECO:0000313" key="3">
    <source>
        <dbReference type="EMBL" id="KAK0663396.1"/>
    </source>
</evidence>
<dbReference type="EMBL" id="JAULSY010000132">
    <property type="protein sequence ID" value="KAK0663396.1"/>
    <property type="molecule type" value="Genomic_DNA"/>
</dbReference>
<feature type="domain" description="GH18" evidence="2">
    <location>
        <begin position="84"/>
        <end position="361"/>
    </location>
</feature>
<dbReference type="AlphaFoldDB" id="A0AA40D5G2"/>
<organism evidence="3 4">
    <name type="scientific">Cercophora samala</name>
    <dbReference type="NCBI Taxonomy" id="330535"/>
    <lineage>
        <taxon>Eukaryota</taxon>
        <taxon>Fungi</taxon>
        <taxon>Dikarya</taxon>
        <taxon>Ascomycota</taxon>
        <taxon>Pezizomycotina</taxon>
        <taxon>Sordariomycetes</taxon>
        <taxon>Sordariomycetidae</taxon>
        <taxon>Sordariales</taxon>
        <taxon>Lasiosphaeriaceae</taxon>
        <taxon>Cercophora</taxon>
    </lineage>
</organism>
<dbReference type="GO" id="GO:0005975">
    <property type="term" value="P:carbohydrate metabolic process"/>
    <property type="evidence" value="ECO:0007669"/>
    <property type="project" value="InterPro"/>
</dbReference>
<dbReference type="GO" id="GO:0016787">
    <property type="term" value="F:hydrolase activity"/>
    <property type="evidence" value="ECO:0007669"/>
    <property type="project" value="UniProtKB-KW"/>
</dbReference>
<reference evidence="3" key="1">
    <citation type="submission" date="2023-06" db="EMBL/GenBank/DDBJ databases">
        <title>Genome-scale phylogeny and comparative genomics of the fungal order Sordariales.</title>
        <authorList>
            <consortium name="Lawrence Berkeley National Laboratory"/>
            <person name="Hensen N."/>
            <person name="Bonometti L."/>
            <person name="Westerberg I."/>
            <person name="Brannstrom I.O."/>
            <person name="Guillou S."/>
            <person name="Cros-Aarteil S."/>
            <person name="Calhoun S."/>
            <person name="Haridas S."/>
            <person name="Kuo A."/>
            <person name="Mondo S."/>
            <person name="Pangilinan J."/>
            <person name="Riley R."/>
            <person name="Labutti K."/>
            <person name="Andreopoulos B."/>
            <person name="Lipzen A."/>
            <person name="Chen C."/>
            <person name="Yanf M."/>
            <person name="Daum C."/>
            <person name="Ng V."/>
            <person name="Clum A."/>
            <person name="Steindorff A."/>
            <person name="Ohm R."/>
            <person name="Martin F."/>
            <person name="Silar P."/>
            <person name="Natvig D."/>
            <person name="Lalanne C."/>
            <person name="Gautier V."/>
            <person name="Ament-Velasquez S.L."/>
            <person name="Kruys A."/>
            <person name="Hutchinson M.I."/>
            <person name="Powell A.J."/>
            <person name="Barry K."/>
            <person name="Miller A.N."/>
            <person name="Grigoriev I.V."/>
            <person name="Debuchy R."/>
            <person name="Gladieux P."/>
            <person name="Thoren M.H."/>
            <person name="Johannesson H."/>
        </authorList>
    </citation>
    <scope>NUCLEOTIDE SEQUENCE</scope>
    <source>
        <strain evidence="3">CBS 307.81</strain>
    </source>
</reference>
<dbReference type="PROSITE" id="PS51910">
    <property type="entry name" value="GH18_2"/>
    <property type="match status" value="1"/>
</dbReference>
<name>A0AA40D5G2_9PEZI</name>
<feature type="transmembrane region" description="Helical" evidence="1">
    <location>
        <begin position="12"/>
        <end position="34"/>
    </location>
</feature>
<evidence type="ECO:0000313" key="4">
    <source>
        <dbReference type="Proteomes" id="UP001174997"/>
    </source>
</evidence>
<accession>A0AA40D5G2</accession>
<proteinExistence type="predicted"/>
<dbReference type="Proteomes" id="UP001174997">
    <property type="component" value="Unassembled WGS sequence"/>
</dbReference>
<keyword evidence="4" id="KW-1185">Reference proteome</keyword>